<name>A0A4R7BB84_9NEIS</name>
<dbReference type="CDD" id="cd00093">
    <property type="entry name" value="HTH_XRE"/>
    <property type="match status" value="1"/>
</dbReference>
<keyword evidence="3" id="KW-1185">Reference proteome</keyword>
<reference evidence="2 3" key="1">
    <citation type="submission" date="2019-03" db="EMBL/GenBank/DDBJ databases">
        <title>Genomic Encyclopedia of Type Strains, Phase III (KMG-III): the genomes of soil and plant-associated and newly described type strains.</title>
        <authorList>
            <person name="Whitman W."/>
        </authorList>
    </citation>
    <scope>NUCLEOTIDE SEQUENCE [LARGE SCALE GENOMIC DNA]</scope>
    <source>
        <strain evidence="2 3">CECT 8976</strain>
    </source>
</reference>
<dbReference type="Proteomes" id="UP000295611">
    <property type="component" value="Unassembled WGS sequence"/>
</dbReference>
<evidence type="ECO:0000259" key="1">
    <source>
        <dbReference type="Pfam" id="PF22495"/>
    </source>
</evidence>
<comment type="caution">
    <text evidence="2">The sequence shown here is derived from an EMBL/GenBank/DDBJ whole genome shotgun (WGS) entry which is preliminary data.</text>
</comment>
<dbReference type="InterPro" id="IPR010982">
    <property type="entry name" value="Lambda_DNA-bd_dom_sf"/>
</dbReference>
<evidence type="ECO:0000313" key="3">
    <source>
        <dbReference type="Proteomes" id="UP000295611"/>
    </source>
</evidence>
<accession>A0A4R7BB84</accession>
<feature type="domain" description="RsaL-like HTH" evidence="1">
    <location>
        <begin position="10"/>
        <end position="52"/>
    </location>
</feature>
<evidence type="ECO:0000313" key="2">
    <source>
        <dbReference type="EMBL" id="TDR82158.1"/>
    </source>
</evidence>
<dbReference type="EMBL" id="SNZP01000002">
    <property type="protein sequence ID" value="TDR82158.1"/>
    <property type="molecule type" value="Genomic_DNA"/>
</dbReference>
<sequence>MKQTKLDPRVLRKQLGLNQTDFWGRIGITQSGGCRYESGRPMPKPVRAVLGVVYLGEKIEPYEDLREAA</sequence>
<dbReference type="GO" id="GO:0003677">
    <property type="term" value="F:DNA binding"/>
    <property type="evidence" value="ECO:0007669"/>
    <property type="project" value="InterPro"/>
</dbReference>
<dbReference type="Pfam" id="PF22495">
    <property type="entry name" value="HTH_92"/>
    <property type="match status" value="1"/>
</dbReference>
<dbReference type="AlphaFoldDB" id="A0A4R7BB84"/>
<organism evidence="2 3">
    <name type="scientific">Paludibacterium purpuratum</name>
    <dbReference type="NCBI Taxonomy" id="1144873"/>
    <lineage>
        <taxon>Bacteria</taxon>
        <taxon>Pseudomonadati</taxon>
        <taxon>Pseudomonadota</taxon>
        <taxon>Betaproteobacteria</taxon>
        <taxon>Neisseriales</taxon>
        <taxon>Chromobacteriaceae</taxon>
        <taxon>Paludibacterium</taxon>
    </lineage>
</organism>
<dbReference type="SUPFAM" id="SSF47413">
    <property type="entry name" value="lambda repressor-like DNA-binding domains"/>
    <property type="match status" value="1"/>
</dbReference>
<dbReference type="InterPro" id="IPR055172">
    <property type="entry name" value="HTH_RsaL-like"/>
</dbReference>
<proteinExistence type="predicted"/>
<dbReference type="Gene3D" id="1.10.260.40">
    <property type="entry name" value="lambda repressor-like DNA-binding domains"/>
    <property type="match status" value="1"/>
</dbReference>
<dbReference type="InterPro" id="IPR001387">
    <property type="entry name" value="Cro/C1-type_HTH"/>
</dbReference>
<dbReference type="OrthoDB" id="3173404at2"/>
<gene>
    <name evidence="2" type="ORF">DFP86_102272</name>
</gene>
<protein>
    <recommendedName>
        <fullName evidence="1">RsaL-like HTH domain-containing protein</fullName>
    </recommendedName>
</protein>